<proteinExistence type="predicted"/>
<evidence type="ECO:0000313" key="2">
    <source>
        <dbReference type="Proteomes" id="UP000012112"/>
    </source>
</evidence>
<reference evidence="1 2" key="1">
    <citation type="submission" date="2013-01" db="EMBL/GenBank/DDBJ databases">
        <authorList>
            <person name="Harkins D.M."/>
            <person name="Durkin A.S."/>
            <person name="Brinkac L.M."/>
            <person name="Haft D.H."/>
            <person name="Selengut J.D."/>
            <person name="Sanka R."/>
            <person name="DePew J."/>
            <person name="Purushe J."/>
            <person name="Matthias M.A."/>
            <person name="Vinetz J.M."/>
            <person name="Sutton G.G."/>
            <person name="Nierman W.C."/>
            <person name="Fouts D.E."/>
        </authorList>
    </citation>
    <scope>NUCLEOTIDE SEQUENCE [LARGE SCALE GENOMIC DNA]</scope>
    <source>
        <strain evidence="1 2">HAI1536</strain>
    </source>
</reference>
<gene>
    <name evidence="1" type="ORF">LEP1GSC172_3154</name>
</gene>
<protein>
    <submittedName>
        <fullName evidence="1">Uncharacterized protein</fullName>
    </submittedName>
</protein>
<dbReference type="AlphaFoldDB" id="M6VTU8"/>
<dbReference type="EMBL" id="AKWD02000053">
    <property type="protein sequence ID" value="EMO52973.1"/>
    <property type="molecule type" value="Genomic_DNA"/>
</dbReference>
<evidence type="ECO:0000313" key="1">
    <source>
        <dbReference type="EMBL" id="EMO52973.1"/>
    </source>
</evidence>
<sequence length="37" mass="4192">MGQVLIINKNKLIAMETRRRQKIGGFAIFILGLSFTL</sequence>
<organism evidence="1 2">
    <name type="scientific">Leptospira noguchii</name>
    <dbReference type="NCBI Taxonomy" id="28182"/>
    <lineage>
        <taxon>Bacteria</taxon>
        <taxon>Pseudomonadati</taxon>
        <taxon>Spirochaetota</taxon>
        <taxon>Spirochaetia</taxon>
        <taxon>Leptospirales</taxon>
        <taxon>Leptospiraceae</taxon>
        <taxon>Leptospira</taxon>
    </lineage>
</organism>
<dbReference type="Proteomes" id="UP000012112">
    <property type="component" value="Unassembled WGS sequence"/>
</dbReference>
<accession>M6VTU8</accession>
<name>M6VTU8_9LEPT</name>
<comment type="caution">
    <text evidence="1">The sequence shown here is derived from an EMBL/GenBank/DDBJ whole genome shotgun (WGS) entry which is preliminary data.</text>
</comment>